<reference evidence="16 17" key="1">
    <citation type="journal article" date="2020" name="ISME J.">
        <title>Uncovering the hidden diversity of litter-decomposition mechanisms in mushroom-forming fungi.</title>
        <authorList>
            <person name="Floudas D."/>
            <person name="Bentzer J."/>
            <person name="Ahren D."/>
            <person name="Johansson T."/>
            <person name="Persson P."/>
            <person name="Tunlid A."/>
        </authorList>
    </citation>
    <scope>NUCLEOTIDE SEQUENCE [LARGE SCALE GENOMIC DNA]</scope>
    <source>
        <strain evidence="16 17">CBS 175.51</strain>
    </source>
</reference>
<keyword evidence="10 14" id="KW-0472">Membrane</keyword>
<proteinExistence type="predicted"/>
<name>A0A8H5EXB3_9AGAR</name>
<keyword evidence="7 14" id="KW-1133">Transmembrane helix</keyword>
<dbReference type="Proteomes" id="UP000541558">
    <property type="component" value="Unassembled WGS sequence"/>
</dbReference>
<protein>
    <recommendedName>
        <fullName evidence="2">Voltage-gated hydrogen channel 1</fullName>
    </recommendedName>
    <alternativeName>
        <fullName evidence="12">Hydrogen voltage-gated channel 1</fullName>
    </alternativeName>
</protein>
<evidence type="ECO:0000259" key="15">
    <source>
        <dbReference type="Pfam" id="PF00520"/>
    </source>
</evidence>
<evidence type="ECO:0000256" key="11">
    <source>
        <dbReference type="ARBA" id="ARBA00023303"/>
    </source>
</evidence>
<dbReference type="InterPro" id="IPR027359">
    <property type="entry name" value="Volt_channel_dom_sf"/>
</dbReference>
<dbReference type="Gene3D" id="1.20.120.350">
    <property type="entry name" value="Voltage-gated potassium channels. Chain C"/>
    <property type="match status" value="1"/>
</dbReference>
<keyword evidence="6" id="KW-0851">Voltage-gated channel</keyword>
<dbReference type="OrthoDB" id="427456at2759"/>
<dbReference type="EMBL" id="JAACJK010000220">
    <property type="protein sequence ID" value="KAF5315732.1"/>
    <property type="molecule type" value="Genomic_DNA"/>
</dbReference>
<evidence type="ECO:0000313" key="17">
    <source>
        <dbReference type="Proteomes" id="UP000541558"/>
    </source>
</evidence>
<evidence type="ECO:0000256" key="4">
    <source>
        <dbReference type="ARBA" id="ARBA00022475"/>
    </source>
</evidence>
<feature type="coiled-coil region" evidence="13">
    <location>
        <begin position="155"/>
        <end position="193"/>
    </location>
</feature>
<evidence type="ECO:0000256" key="5">
    <source>
        <dbReference type="ARBA" id="ARBA00022692"/>
    </source>
</evidence>
<comment type="caution">
    <text evidence="16">The sequence shown here is derived from an EMBL/GenBank/DDBJ whole genome shotgun (WGS) entry which is preliminary data.</text>
</comment>
<keyword evidence="17" id="KW-1185">Reference proteome</keyword>
<sequence length="202" mass="22978">MASFIERYRWLQEKTGHALQSLRVHQLIIAFIFIDATLVIIDLGYSAVRPDCHAPGEKPETPPWLEVLSHISLAITSLFLVEIPLTIWSLGVRWYWPFGSSITHAWLHLFDAAVIIATFVLEVVLRGKESEAASLLVILRLWRIIKLVTGVTVGAGELDEERAEELERNKEELEETKVQLAACQEQISQLQKRLNPFLSPEE</sequence>
<dbReference type="InterPro" id="IPR005821">
    <property type="entry name" value="Ion_trans_dom"/>
</dbReference>
<feature type="transmembrane region" description="Helical" evidence="14">
    <location>
        <begin position="24"/>
        <end position="43"/>
    </location>
</feature>
<accession>A0A8H5EXB3</accession>
<dbReference type="PANTHER" id="PTHR46480">
    <property type="entry name" value="F20B24.22"/>
    <property type="match status" value="1"/>
</dbReference>
<evidence type="ECO:0000256" key="8">
    <source>
        <dbReference type="ARBA" id="ARBA00023054"/>
    </source>
</evidence>
<evidence type="ECO:0000256" key="12">
    <source>
        <dbReference type="ARBA" id="ARBA00031989"/>
    </source>
</evidence>
<dbReference type="AlphaFoldDB" id="A0A8H5EXB3"/>
<feature type="domain" description="Ion transport" evidence="15">
    <location>
        <begin position="26"/>
        <end position="148"/>
    </location>
</feature>
<evidence type="ECO:0000313" key="16">
    <source>
        <dbReference type="EMBL" id="KAF5315732.1"/>
    </source>
</evidence>
<keyword evidence="11" id="KW-0407">Ion channel</keyword>
<evidence type="ECO:0000256" key="1">
    <source>
        <dbReference type="ARBA" id="ARBA00004651"/>
    </source>
</evidence>
<evidence type="ECO:0000256" key="13">
    <source>
        <dbReference type="SAM" id="Coils"/>
    </source>
</evidence>
<dbReference type="PANTHER" id="PTHR46480:SF1">
    <property type="entry name" value="VOLTAGE-GATED HYDROGEN CHANNEL 1"/>
    <property type="match status" value="1"/>
</dbReference>
<evidence type="ECO:0000256" key="10">
    <source>
        <dbReference type="ARBA" id="ARBA00023136"/>
    </source>
</evidence>
<dbReference type="Pfam" id="PF00520">
    <property type="entry name" value="Ion_trans"/>
    <property type="match status" value="1"/>
</dbReference>
<dbReference type="InterPro" id="IPR031846">
    <property type="entry name" value="Hvcn1"/>
</dbReference>
<comment type="subcellular location">
    <subcellularLocation>
        <location evidence="1">Cell membrane</location>
        <topology evidence="1">Multi-pass membrane protein</topology>
    </subcellularLocation>
</comment>
<gene>
    <name evidence="16" type="ORF">D9611_004604</name>
</gene>
<keyword evidence="5 14" id="KW-0812">Transmembrane</keyword>
<evidence type="ECO:0000256" key="2">
    <source>
        <dbReference type="ARBA" id="ARBA00015897"/>
    </source>
</evidence>
<feature type="transmembrane region" description="Helical" evidence="14">
    <location>
        <begin position="105"/>
        <end position="125"/>
    </location>
</feature>
<keyword evidence="3" id="KW-0813">Transport</keyword>
<dbReference type="GO" id="GO:0030171">
    <property type="term" value="F:voltage-gated proton channel activity"/>
    <property type="evidence" value="ECO:0007669"/>
    <property type="project" value="InterPro"/>
</dbReference>
<feature type="transmembrane region" description="Helical" evidence="14">
    <location>
        <begin position="64"/>
        <end position="85"/>
    </location>
</feature>
<evidence type="ECO:0000256" key="14">
    <source>
        <dbReference type="SAM" id="Phobius"/>
    </source>
</evidence>
<dbReference type="GO" id="GO:0005886">
    <property type="term" value="C:plasma membrane"/>
    <property type="evidence" value="ECO:0007669"/>
    <property type="project" value="UniProtKB-SubCell"/>
</dbReference>
<evidence type="ECO:0000256" key="6">
    <source>
        <dbReference type="ARBA" id="ARBA00022882"/>
    </source>
</evidence>
<evidence type="ECO:0000256" key="7">
    <source>
        <dbReference type="ARBA" id="ARBA00022989"/>
    </source>
</evidence>
<organism evidence="16 17">
    <name type="scientific">Ephemerocybe angulata</name>
    <dbReference type="NCBI Taxonomy" id="980116"/>
    <lineage>
        <taxon>Eukaryota</taxon>
        <taxon>Fungi</taxon>
        <taxon>Dikarya</taxon>
        <taxon>Basidiomycota</taxon>
        <taxon>Agaricomycotina</taxon>
        <taxon>Agaricomycetes</taxon>
        <taxon>Agaricomycetidae</taxon>
        <taxon>Agaricales</taxon>
        <taxon>Agaricineae</taxon>
        <taxon>Psathyrellaceae</taxon>
        <taxon>Ephemerocybe</taxon>
    </lineage>
</organism>
<evidence type="ECO:0000256" key="9">
    <source>
        <dbReference type="ARBA" id="ARBA00023065"/>
    </source>
</evidence>
<dbReference type="GO" id="GO:0034702">
    <property type="term" value="C:monoatomic ion channel complex"/>
    <property type="evidence" value="ECO:0007669"/>
    <property type="project" value="UniProtKB-KW"/>
</dbReference>
<keyword evidence="8 13" id="KW-0175">Coiled coil</keyword>
<evidence type="ECO:0000256" key="3">
    <source>
        <dbReference type="ARBA" id="ARBA00022448"/>
    </source>
</evidence>
<keyword evidence="9" id="KW-0406">Ion transport</keyword>
<dbReference type="SUPFAM" id="SSF81324">
    <property type="entry name" value="Voltage-gated potassium channels"/>
    <property type="match status" value="1"/>
</dbReference>
<keyword evidence="4" id="KW-1003">Cell membrane</keyword>